<dbReference type="EMBL" id="CP030085">
    <property type="protein sequence ID" value="AWW50237.1"/>
    <property type="molecule type" value="Genomic_DNA"/>
</dbReference>
<gene>
    <name evidence="2" type="ORF">Pas1_07505</name>
</gene>
<name>A0A2Z4JTU6_9BURK</name>
<feature type="transmembrane region" description="Helical" evidence="1">
    <location>
        <begin position="41"/>
        <end position="60"/>
    </location>
</feature>
<evidence type="ECO:0000313" key="2">
    <source>
        <dbReference type="EMBL" id="AWW50237.1"/>
    </source>
</evidence>
<feature type="transmembrane region" description="Helical" evidence="1">
    <location>
        <begin position="141"/>
        <end position="163"/>
    </location>
</feature>
<reference evidence="3" key="1">
    <citation type="submission" date="2018-06" db="EMBL/GenBank/DDBJ databases">
        <title>Description of a new Polynucleobacter species.</title>
        <authorList>
            <person name="Hahn M.W."/>
        </authorList>
    </citation>
    <scope>NUCLEOTIDE SEQUENCE [LARGE SCALE GENOMIC DNA]</scope>
    <source>
        <strain evidence="3">MG-25-Pas1-D2</strain>
    </source>
</reference>
<keyword evidence="1" id="KW-0812">Transmembrane</keyword>
<proteinExistence type="predicted"/>
<evidence type="ECO:0000313" key="3">
    <source>
        <dbReference type="Proteomes" id="UP000248592"/>
    </source>
</evidence>
<keyword evidence="1" id="KW-1133">Transmembrane helix</keyword>
<sequence length="171" mass="19525">MEFLLAILLPISIWVFKFFGVPFWVAGIFLIPLIFLKKNPYWGKALALVAFVLGGASLLLRAPNFVYFYPVMVNAVLFSVFVSSLYRPQTIVEKIARLKDPRFSDLEIPYARKVTLAWALFFAINGCVAFATVLLEDKLYWSIYNGAISYALMGLMFAGEFYCRKRYIKSA</sequence>
<dbReference type="RefSeq" id="WP_112294928.1">
    <property type="nucleotide sequence ID" value="NZ_CBCSBS010000002.1"/>
</dbReference>
<feature type="transmembrane region" description="Helical" evidence="1">
    <location>
        <begin position="116"/>
        <end position="135"/>
    </location>
</feature>
<dbReference type="AlphaFoldDB" id="A0A2Z4JTU6"/>
<evidence type="ECO:0000256" key="1">
    <source>
        <dbReference type="SAM" id="Phobius"/>
    </source>
</evidence>
<organism evidence="2 3">
    <name type="scientific">Polynucleobacter paneuropaeus</name>
    <dbReference type="NCBI Taxonomy" id="2527775"/>
    <lineage>
        <taxon>Bacteria</taxon>
        <taxon>Pseudomonadati</taxon>
        <taxon>Pseudomonadota</taxon>
        <taxon>Betaproteobacteria</taxon>
        <taxon>Burkholderiales</taxon>
        <taxon>Burkholderiaceae</taxon>
        <taxon>Polynucleobacter</taxon>
    </lineage>
</organism>
<feature type="transmembrane region" description="Helical" evidence="1">
    <location>
        <begin position="66"/>
        <end position="86"/>
    </location>
</feature>
<accession>A0A2Z4JTU6</accession>
<evidence type="ECO:0008006" key="4">
    <source>
        <dbReference type="Google" id="ProtNLM"/>
    </source>
</evidence>
<protein>
    <recommendedName>
        <fullName evidence="4">DNA gyrase subunit B</fullName>
    </recommendedName>
</protein>
<feature type="transmembrane region" description="Helical" evidence="1">
    <location>
        <begin position="6"/>
        <end position="34"/>
    </location>
</feature>
<dbReference type="Proteomes" id="UP000248592">
    <property type="component" value="Chromosome"/>
</dbReference>
<keyword evidence="1" id="KW-0472">Membrane</keyword>